<dbReference type="HAMAP" id="MF_00412">
    <property type="entry name" value="ProA"/>
    <property type="match status" value="1"/>
</dbReference>
<name>D9WRN3_9ACTN</name>
<keyword evidence="4 7" id="KW-0521">NADP</keyword>
<dbReference type="GO" id="GO:0005737">
    <property type="term" value="C:cytoplasm"/>
    <property type="evidence" value="ECO:0007669"/>
    <property type="project" value="UniProtKB-SubCell"/>
</dbReference>
<dbReference type="OrthoDB" id="9809970at2"/>
<dbReference type="InterPro" id="IPR016161">
    <property type="entry name" value="Ald_DH/histidinol_DH"/>
</dbReference>
<dbReference type="EC" id="1.2.1.41" evidence="7"/>
<keyword evidence="10" id="KW-1185">Reference proteome</keyword>
<proteinExistence type="inferred from homology"/>
<comment type="similarity">
    <text evidence="7">Belongs to the gamma-glutamyl phosphate reductase family.</text>
</comment>
<evidence type="ECO:0000313" key="9">
    <source>
        <dbReference type="EMBL" id="EFL26153.1"/>
    </source>
</evidence>
<dbReference type="HOGENOM" id="CLU_030231_0_0_11"/>
<dbReference type="PANTHER" id="PTHR11063:SF8">
    <property type="entry name" value="DELTA-1-PYRROLINE-5-CARBOXYLATE SYNTHASE"/>
    <property type="match status" value="1"/>
</dbReference>
<gene>
    <name evidence="7" type="primary">proA</name>
    <name evidence="9" type="ORF">SSOG_05867</name>
</gene>
<evidence type="ECO:0000259" key="8">
    <source>
        <dbReference type="Pfam" id="PF00171"/>
    </source>
</evidence>
<evidence type="ECO:0000256" key="2">
    <source>
        <dbReference type="ARBA" id="ARBA00022605"/>
    </source>
</evidence>
<dbReference type="InterPro" id="IPR000965">
    <property type="entry name" value="GPR_dom"/>
</dbReference>
<dbReference type="NCBIfam" id="NF001221">
    <property type="entry name" value="PRK00197.1"/>
    <property type="match status" value="1"/>
</dbReference>
<dbReference type="Proteomes" id="UP000003963">
    <property type="component" value="Unassembled WGS sequence"/>
</dbReference>
<dbReference type="FunFam" id="3.40.309.10:FF:000006">
    <property type="entry name" value="Gamma-glutamyl phosphate reductase"/>
    <property type="match status" value="1"/>
</dbReference>
<keyword evidence="2 7" id="KW-0028">Amino-acid biosynthesis</keyword>
<sequence length="434" mass="45651">MTSAPTSPLTDPWPKSPVLQTAYRARAAAVDLAPLPRALKDDALLAMADALEVRTKEIVEANATDVERAREAGTSEAIVDRLTLTPERVRAIASDVRDVVALPDPVGEVVRGSTLPNGIDLRQVRVPLGVVGIIYEARPNVTVDAAALCLKSGNAVLLRGSSSAYHSNSALVKVLRDAVGGAGLPADAIQLVPGESRESVRELMRARGLVDVLIPRGGASLIRTVVEESTVPVIETGTGNCHVYVDAQADLDMAVDILVNSKAQRPSVCNAAETLLVHQDIAAEFLPRALEALAAAGVTVHADERVQALAEAEGTKATVVPAAMEDWETEYLSYDIAAAVVDSLEAAVNHIGLWSSGHTEAIVTTSQAAARRFTQLVDSTTVAVNASTRFTDGSQFGFGAEIGISTQKLHARGPMGLPELTSTKYIVTGDGHTR</sequence>
<evidence type="ECO:0000256" key="3">
    <source>
        <dbReference type="ARBA" id="ARBA00022650"/>
    </source>
</evidence>
<feature type="domain" description="Aldehyde dehydrogenase" evidence="8">
    <location>
        <begin position="23"/>
        <end position="307"/>
    </location>
</feature>
<organism evidence="9 10">
    <name type="scientific">Streptomyces himastatinicus ATCC 53653</name>
    <dbReference type="NCBI Taxonomy" id="457427"/>
    <lineage>
        <taxon>Bacteria</taxon>
        <taxon>Bacillati</taxon>
        <taxon>Actinomycetota</taxon>
        <taxon>Actinomycetes</taxon>
        <taxon>Kitasatosporales</taxon>
        <taxon>Streptomycetaceae</taxon>
        <taxon>Streptomyces</taxon>
        <taxon>Streptomyces violaceusniger group</taxon>
    </lineage>
</organism>
<keyword evidence="7" id="KW-0963">Cytoplasm</keyword>
<evidence type="ECO:0000256" key="1">
    <source>
        <dbReference type="ARBA" id="ARBA00004985"/>
    </source>
</evidence>
<dbReference type="UniPathway" id="UPA00098">
    <property type="reaction ID" value="UER00360"/>
</dbReference>
<keyword evidence="3 7" id="KW-0641">Proline biosynthesis</keyword>
<dbReference type="GO" id="GO:0050661">
    <property type="term" value="F:NADP binding"/>
    <property type="evidence" value="ECO:0007669"/>
    <property type="project" value="InterPro"/>
</dbReference>
<evidence type="ECO:0000256" key="4">
    <source>
        <dbReference type="ARBA" id="ARBA00022857"/>
    </source>
</evidence>
<evidence type="ECO:0000256" key="5">
    <source>
        <dbReference type="ARBA" id="ARBA00023002"/>
    </source>
</evidence>
<dbReference type="InterPro" id="IPR015590">
    <property type="entry name" value="Aldehyde_DH_dom"/>
</dbReference>
<dbReference type="EMBL" id="GG657754">
    <property type="protein sequence ID" value="EFL26153.1"/>
    <property type="molecule type" value="Genomic_DNA"/>
</dbReference>
<dbReference type="CDD" id="cd07079">
    <property type="entry name" value="ALDH_F18-19_ProA-GPR"/>
    <property type="match status" value="1"/>
</dbReference>
<comment type="catalytic activity">
    <reaction evidence="6 7">
        <text>L-glutamate 5-semialdehyde + phosphate + NADP(+) = L-glutamyl 5-phosphate + NADPH + H(+)</text>
        <dbReference type="Rhea" id="RHEA:19541"/>
        <dbReference type="ChEBI" id="CHEBI:15378"/>
        <dbReference type="ChEBI" id="CHEBI:43474"/>
        <dbReference type="ChEBI" id="CHEBI:57783"/>
        <dbReference type="ChEBI" id="CHEBI:58066"/>
        <dbReference type="ChEBI" id="CHEBI:58274"/>
        <dbReference type="ChEBI" id="CHEBI:58349"/>
        <dbReference type="EC" id="1.2.1.41"/>
    </reaction>
</comment>
<dbReference type="STRING" id="457427.SSOG_05867"/>
<dbReference type="GO" id="GO:0004350">
    <property type="term" value="F:glutamate-5-semialdehyde dehydrogenase activity"/>
    <property type="evidence" value="ECO:0007669"/>
    <property type="project" value="UniProtKB-UniRule"/>
</dbReference>
<dbReference type="PIRSF" id="PIRSF000151">
    <property type="entry name" value="GPR"/>
    <property type="match status" value="1"/>
</dbReference>
<dbReference type="InterPro" id="IPR016163">
    <property type="entry name" value="Ald_DH_C"/>
</dbReference>
<dbReference type="Pfam" id="PF00171">
    <property type="entry name" value="Aldedh"/>
    <property type="match status" value="1"/>
</dbReference>
<dbReference type="NCBIfam" id="TIGR00407">
    <property type="entry name" value="proA"/>
    <property type="match status" value="1"/>
</dbReference>
<dbReference type="InterPro" id="IPR012134">
    <property type="entry name" value="Glu-5-SA_DH"/>
</dbReference>
<dbReference type="RefSeq" id="WP_009717953.1">
    <property type="nucleotide sequence ID" value="NZ_GG657754.1"/>
</dbReference>
<evidence type="ECO:0000256" key="6">
    <source>
        <dbReference type="ARBA" id="ARBA00049024"/>
    </source>
</evidence>
<evidence type="ECO:0000256" key="7">
    <source>
        <dbReference type="HAMAP-Rule" id="MF_00412"/>
    </source>
</evidence>
<comment type="subcellular location">
    <subcellularLocation>
        <location evidence="7">Cytoplasm</location>
    </subcellularLocation>
</comment>
<dbReference type="InterPro" id="IPR016162">
    <property type="entry name" value="Ald_DH_N"/>
</dbReference>
<dbReference type="PROSITE" id="PS01223">
    <property type="entry name" value="PROA"/>
    <property type="match status" value="1"/>
</dbReference>
<dbReference type="PANTHER" id="PTHR11063">
    <property type="entry name" value="GLUTAMATE SEMIALDEHYDE DEHYDROGENASE"/>
    <property type="match status" value="1"/>
</dbReference>
<dbReference type="Gene3D" id="3.40.309.10">
    <property type="entry name" value="Aldehyde Dehydrogenase, Chain A, domain 2"/>
    <property type="match status" value="1"/>
</dbReference>
<comment type="function">
    <text evidence="7">Catalyzes the NADPH-dependent reduction of L-glutamate 5-phosphate into L-glutamate 5-semialdehyde and phosphate. The product spontaneously undergoes cyclization to form 1-pyrroline-5-carboxylate.</text>
</comment>
<dbReference type="AlphaFoldDB" id="D9WRN3"/>
<dbReference type="Gene3D" id="3.40.605.10">
    <property type="entry name" value="Aldehyde Dehydrogenase, Chain A, domain 1"/>
    <property type="match status" value="1"/>
</dbReference>
<accession>D9WRN3</accession>
<protein>
    <recommendedName>
        <fullName evidence="7">Gamma-glutamyl phosphate reductase</fullName>
        <shortName evidence="7">GPR</shortName>
        <ecNumber evidence="7">1.2.1.41</ecNumber>
    </recommendedName>
    <alternativeName>
        <fullName evidence="7">Glutamate-5-semialdehyde dehydrogenase</fullName>
    </alternativeName>
    <alternativeName>
        <fullName evidence="7">Glutamyl-gamma-semialdehyde dehydrogenase</fullName>
        <shortName evidence="7">GSA dehydrogenase</shortName>
    </alternativeName>
</protein>
<keyword evidence="5 7" id="KW-0560">Oxidoreductase</keyword>
<evidence type="ECO:0000313" key="10">
    <source>
        <dbReference type="Proteomes" id="UP000003963"/>
    </source>
</evidence>
<dbReference type="SUPFAM" id="SSF53720">
    <property type="entry name" value="ALDH-like"/>
    <property type="match status" value="1"/>
</dbReference>
<comment type="pathway">
    <text evidence="1 7">Amino-acid biosynthesis; L-proline biosynthesis; L-glutamate 5-semialdehyde from L-glutamate: step 2/2.</text>
</comment>
<dbReference type="InterPro" id="IPR020593">
    <property type="entry name" value="G-glutamylP_reductase_CS"/>
</dbReference>
<dbReference type="GO" id="GO:0055129">
    <property type="term" value="P:L-proline biosynthetic process"/>
    <property type="evidence" value="ECO:0007669"/>
    <property type="project" value="UniProtKB-UniRule"/>
</dbReference>
<reference evidence="9 10" key="1">
    <citation type="submission" date="2009-02" db="EMBL/GenBank/DDBJ databases">
        <title>Annotation of Streptomyces hygroscopicus strain ATCC 53653.</title>
        <authorList>
            <consortium name="The Broad Institute Genome Sequencing Platform"/>
            <consortium name="Broad Institute Microbial Sequencing Center"/>
            <person name="Fischbach M."/>
            <person name="Godfrey P."/>
            <person name="Ward D."/>
            <person name="Young S."/>
            <person name="Zeng Q."/>
            <person name="Koehrsen M."/>
            <person name="Alvarado L."/>
            <person name="Berlin A.M."/>
            <person name="Bochicchio J."/>
            <person name="Borenstein D."/>
            <person name="Chapman S.B."/>
            <person name="Chen Z."/>
            <person name="Engels R."/>
            <person name="Freedman E."/>
            <person name="Gellesch M."/>
            <person name="Goldberg J."/>
            <person name="Griggs A."/>
            <person name="Gujja S."/>
            <person name="Heilman E.R."/>
            <person name="Heiman D.I."/>
            <person name="Hepburn T.A."/>
            <person name="Howarth C."/>
            <person name="Jen D."/>
            <person name="Larson L."/>
            <person name="Lewis B."/>
            <person name="Mehta T."/>
            <person name="Park D."/>
            <person name="Pearson M."/>
            <person name="Richards J."/>
            <person name="Roberts A."/>
            <person name="Saif S."/>
            <person name="Shea T.D."/>
            <person name="Shenoy N."/>
            <person name="Sisk P."/>
            <person name="Stolte C."/>
            <person name="Sykes S.N."/>
            <person name="Thomson T."/>
            <person name="Walk T."/>
            <person name="White J."/>
            <person name="Yandava C."/>
            <person name="Straight P."/>
            <person name="Clardy J."/>
            <person name="Hung D."/>
            <person name="Kolter R."/>
            <person name="Mekalanos J."/>
            <person name="Walker S."/>
            <person name="Walsh C.T."/>
            <person name="Wieland-Brown L.C."/>
            <person name="Haas B."/>
            <person name="Nusbaum C."/>
            <person name="Birren B."/>
        </authorList>
    </citation>
    <scope>NUCLEOTIDE SEQUENCE [LARGE SCALE GENOMIC DNA]</scope>
    <source>
        <strain evidence="9 10">ATCC 53653</strain>
    </source>
</reference>